<dbReference type="HOGENOM" id="CLU_1395437_0_0_11"/>
<dbReference type="Proteomes" id="UP000004705">
    <property type="component" value="Chromosome"/>
</dbReference>
<dbReference type="EMBL" id="CM001466">
    <property type="protein sequence ID" value="EHY88251.1"/>
    <property type="molecule type" value="Genomic_DNA"/>
</dbReference>
<protein>
    <submittedName>
        <fullName evidence="1">Uncharacterized protein</fullName>
    </submittedName>
</protein>
<evidence type="ECO:0000313" key="1">
    <source>
        <dbReference type="EMBL" id="EHY88251.1"/>
    </source>
</evidence>
<gene>
    <name evidence="1" type="ORF">SacazDRAFT_01319</name>
</gene>
<keyword evidence="2" id="KW-1185">Reference proteome</keyword>
<organism evidence="1 2">
    <name type="scientific">Saccharomonospora azurea NA-128</name>
    <dbReference type="NCBI Taxonomy" id="882081"/>
    <lineage>
        <taxon>Bacteria</taxon>
        <taxon>Bacillati</taxon>
        <taxon>Actinomycetota</taxon>
        <taxon>Actinomycetes</taxon>
        <taxon>Pseudonocardiales</taxon>
        <taxon>Pseudonocardiaceae</taxon>
        <taxon>Saccharomonospora</taxon>
    </lineage>
</organism>
<accession>H8G6A8</accession>
<sequence>MILTGAGMLSDVARDLVSDGWRVVQPSRRYVPVPADEVTHPTGRAIWVEARWDEPEALVRDVDRALDGEFVDLVVVWLHDADRPAVMNAVEPLLSPMAPVVDVRSMSDVGAVPEQAVGRAVQHVFLGNMSARNGRPLGQTEIVDGVRAAVAQALAGAPPARHDVGLRRVQPAAPRPRVHGLAALFSRRAHPAVG</sequence>
<dbReference type="AlphaFoldDB" id="H8G6A8"/>
<reference evidence="1 2" key="1">
    <citation type="journal article" date="2012" name="Stand. Genomic Sci.">
        <title>Genome sequence of the soil bacterium Saccharomonospora azurea type strain (NA-128(T)).</title>
        <authorList>
            <person name="Klenk H.P."/>
            <person name="Held B."/>
            <person name="Lucas S."/>
            <person name="Lapidus A."/>
            <person name="Copeland A."/>
            <person name="Hammon N."/>
            <person name="Pitluck S."/>
            <person name="Goodwin L.A."/>
            <person name="Han C."/>
            <person name="Tapia R."/>
            <person name="Brambilla E.M."/>
            <person name="Potter G."/>
            <person name="Land M."/>
            <person name="Ivanova N."/>
            <person name="Rohde M."/>
            <person name="Goker M."/>
            <person name="Detter J.C."/>
            <person name="Kyrpides N.C."/>
            <person name="Woyke T."/>
        </authorList>
    </citation>
    <scope>NUCLEOTIDE SEQUENCE [LARGE SCALE GENOMIC DNA]</scope>
    <source>
        <strain evidence="1 2">NA-128</strain>
    </source>
</reference>
<name>H8G6A8_9PSEU</name>
<proteinExistence type="predicted"/>
<evidence type="ECO:0000313" key="2">
    <source>
        <dbReference type="Proteomes" id="UP000004705"/>
    </source>
</evidence>